<reference evidence="1" key="1">
    <citation type="journal article" date="2014" name="BMC Genomics">
        <title>Characterizing the developmental transcriptome of the oriental fruit fly, Bactrocera dorsalis (Diptera: Tephritidae) through comparative genomic analysis with Drosophila melanogaster utilizing modENCODE datasets.</title>
        <authorList>
            <person name="Geib S.M."/>
            <person name="Calla B."/>
            <person name="Hall B."/>
            <person name="Hou S."/>
            <person name="Manoukis N.C."/>
        </authorList>
    </citation>
    <scope>NUCLEOTIDE SEQUENCE</scope>
    <source>
        <strain evidence="1">Punador</strain>
    </source>
</reference>
<evidence type="ECO:0000313" key="1">
    <source>
        <dbReference type="EMBL" id="JAC47274.1"/>
    </source>
</evidence>
<dbReference type="EMBL" id="GAKP01011678">
    <property type="protein sequence ID" value="JAC47274.1"/>
    <property type="molecule type" value="Transcribed_RNA"/>
</dbReference>
<dbReference type="AlphaFoldDB" id="A0A034VXX3"/>
<protein>
    <submittedName>
        <fullName evidence="1">Uncharacterized protein</fullName>
    </submittedName>
</protein>
<accession>A0A034VXX3</accession>
<organism evidence="1">
    <name type="scientific">Bactrocera dorsalis</name>
    <name type="common">Oriental fruit fly</name>
    <name type="synonym">Dacus dorsalis</name>
    <dbReference type="NCBI Taxonomy" id="27457"/>
    <lineage>
        <taxon>Eukaryota</taxon>
        <taxon>Metazoa</taxon>
        <taxon>Ecdysozoa</taxon>
        <taxon>Arthropoda</taxon>
        <taxon>Hexapoda</taxon>
        <taxon>Insecta</taxon>
        <taxon>Pterygota</taxon>
        <taxon>Neoptera</taxon>
        <taxon>Endopterygota</taxon>
        <taxon>Diptera</taxon>
        <taxon>Brachycera</taxon>
        <taxon>Muscomorpha</taxon>
        <taxon>Tephritoidea</taxon>
        <taxon>Tephritidae</taxon>
        <taxon>Bactrocera</taxon>
        <taxon>Bactrocera</taxon>
    </lineage>
</organism>
<proteinExistence type="predicted"/>
<sequence length="353" mass="38416">MDFGDGVTVNLSTSVDCKNGDNGPKLTIAPGLQLKEHSQTDGDANSTGNVQVTLLHPQSREMLAEMQNSIESTGDSNNSSGDMVMLDTNECNDQSSLENKENIPIIVSLKKHTDFAVLSTPSNEPIGPMLKSAIETKYEPDIPNDLKRQQSPINLQHRESISCGIEESTEVLLVNSSECDEKYFGSSRTYSGTDSDIEVLMSEEIVDSDWSAGNTATDNLGQTPDENSGVVKAVNAPKMCSGKQVNILNNGKSVAVKELTDQEISVENSSCSSLSNSEQADKDKLLKIVNEQATHIDALKSTIARYRETYKTILEHVDALRLALDVKNVEDLKVKMDAKDVDKLGSHSVIKHN</sequence>
<name>A0A034VXX3_BACDO</name>